<reference evidence="10" key="1">
    <citation type="submission" date="2021-01" db="EMBL/GenBank/DDBJ databases">
        <title>Genome sequence of strain Noviherbaspirillum sp. DKR-6.</title>
        <authorList>
            <person name="Chaudhary D.K."/>
        </authorList>
    </citation>
    <scope>NUCLEOTIDE SEQUENCE</scope>
    <source>
        <strain evidence="10">DKR-6</strain>
    </source>
</reference>
<dbReference type="AlphaFoldDB" id="A0A934SQN1"/>
<dbReference type="GO" id="GO:0042277">
    <property type="term" value="F:peptide binding"/>
    <property type="evidence" value="ECO:0007669"/>
    <property type="project" value="InterPro"/>
</dbReference>
<name>A0A934SQN1_9BURK</name>
<keyword evidence="3 7" id="KW-0574">Periplasm</keyword>
<dbReference type="PANTHER" id="PTHR47637">
    <property type="entry name" value="CHAPERONE SURA"/>
    <property type="match status" value="1"/>
</dbReference>
<dbReference type="InterPro" id="IPR050280">
    <property type="entry name" value="OMP_Chaperone_SurA"/>
</dbReference>
<dbReference type="Proteomes" id="UP000622890">
    <property type="component" value="Unassembled WGS sequence"/>
</dbReference>
<dbReference type="EMBL" id="JAEPBG010000001">
    <property type="protein sequence ID" value="MBK4733715.1"/>
    <property type="molecule type" value="Genomic_DNA"/>
</dbReference>
<keyword evidence="11" id="KW-1185">Reference proteome</keyword>
<evidence type="ECO:0000256" key="1">
    <source>
        <dbReference type="ARBA" id="ARBA00022729"/>
    </source>
</evidence>
<dbReference type="Gene3D" id="1.10.4030.10">
    <property type="entry name" value="Porin chaperone SurA, peptide-binding domain"/>
    <property type="match status" value="1"/>
</dbReference>
<protein>
    <recommendedName>
        <fullName evidence="7">Chaperone SurA</fullName>
    </recommendedName>
    <alternativeName>
        <fullName evidence="7">Peptidyl-prolyl cis-trans isomerase SurA</fullName>
        <shortName evidence="7">PPIase SurA</shortName>
        <ecNumber evidence="7">5.2.1.8</ecNumber>
    </alternativeName>
    <alternativeName>
        <fullName evidence="7">Rotamase SurA</fullName>
    </alternativeName>
</protein>
<dbReference type="InterPro" id="IPR015391">
    <property type="entry name" value="SurA_N"/>
</dbReference>
<comment type="subcellular location">
    <subcellularLocation>
        <location evidence="7">Periplasm</location>
    </subcellularLocation>
    <text evidence="7">Is capable of associating with the outer membrane.</text>
</comment>
<dbReference type="Gene3D" id="3.10.50.40">
    <property type="match status" value="2"/>
</dbReference>
<dbReference type="InterPro" id="IPR000297">
    <property type="entry name" value="PPIase_PpiC"/>
</dbReference>
<dbReference type="InterPro" id="IPR023058">
    <property type="entry name" value="PPIase_PpiC_CS"/>
</dbReference>
<comment type="caution">
    <text evidence="10">The sequence shown here is derived from an EMBL/GenBank/DDBJ whole genome shotgun (WGS) entry which is preliminary data.</text>
</comment>
<comment type="domain">
    <text evidence="7">The PPIase activity resides only in the second parvulin domain. The N-terminal region and the C-terminal tail are necessary and sufficient for the chaperone activity of SurA. The PPIase activity is dispensable for SurA to function as a chaperone. The N-terminal region and the C-terminal tail are also required for porin recognition.</text>
</comment>
<proteinExistence type="inferred from homology"/>
<comment type="catalytic activity">
    <reaction evidence="7">
        <text>[protein]-peptidylproline (omega=180) = [protein]-peptidylproline (omega=0)</text>
        <dbReference type="Rhea" id="RHEA:16237"/>
        <dbReference type="Rhea" id="RHEA-COMP:10747"/>
        <dbReference type="Rhea" id="RHEA-COMP:10748"/>
        <dbReference type="ChEBI" id="CHEBI:83833"/>
        <dbReference type="ChEBI" id="CHEBI:83834"/>
        <dbReference type="EC" id="5.2.1.8"/>
    </reaction>
</comment>
<evidence type="ECO:0000256" key="7">
    <source>
        <dbReference type="HAMAP-Rule" id="MF_01183"/>
    </source>
</evidence>
<dbReference type="SUPFAM" id="SSF54534">
    <property type="entry name" value="FKBP-like"/>
    <property type="match status" value="2"/>
</dbReference>
<keyword evidence="1 7" id="KW-0732">Signal</keyword>
<dbReference type="GO" id="GO:0043165">
    <property type="term" value="P:Gram-negative-bacterium-type cell outer membrane assembly"/>
    <property type="evidence" value="ECO:0007669"/>
    <property type="project" value="InterPro"/>
</dbReference>
<dbReference type="GO" id="GO:0051082">
    <property type="term" value="F:unfolded protein binding"/>
    <property type="evidence" value="ECO:0007669"/>
    <property type="project" value="UniProtKB-UniRule"/>
</dbReference>
<dbReference type="InterPro" id="IPR046357">
    <property type="entry name" value="PPIase_dom_sf"/>
</dbReference>
<feature type="domain" description="PpiC" evidence="9">
    <location>
        <begin position="337"/>
        <end position="436"/>
    </location>
</feature>
<organism evidence="10 11">
    <name type="scientific">Noviherbaspirillum pedocola</name>
    <dbReference type="NCBI Taxonomy" id="2801341"/>
    <lineage>
        <taxon>Bacteria</taxon>
        <taxon>Pseudomonadati</taxon>
        <taxon>Pseudomonadota</taxon>
        <taxon>Betaproteobacteria</taxon>
        <taxon>Burkholderiales</taxon>
        <taxon>Oxalobacteraceae</taxon>
        <taxon>Noviherbaspirillum</taxon>
    </lineage>
</organism>
<evidence type="ECO:0000259" key="9">
    <source>
        <dbReference type="PROSITE" id="PS50198"/>
    </source>
</evidence>
<evidence type="ECO:0000256" key="5">
    <source>
        <dbReference type="ARBA" id="ARBA00023186"/>
    </source>
</evidence>
<dbReference type="GO" id="GO:0030288">
    <property type="term" value="C:outer membrane-bounded periplasmic space"/>
    <property type="evidence" value="ECO:0007669"/>
    <property type="project" value="InterPro"/>
</dbReference>
<keyword evidence="6 7" id="KW-0413">Isomerase</keyword>
<dbReference type="InterPro" id="IPR027304">
    <property type="entry name" value="Trigger_fact/SurA_dom_sf"/>
</dbReference>
<keyword evidence="4 7" id="KW-0697">Rotamase</keyword>
<dbReference type="Pfam" id="PF00639">
    <property type="entry name" value="Rotamase"/>
    <property type="match status" value="2"/>
</dbReference>
<dbReference type="EC" id="5.2.1.8" evidence="7"/>
<keyword evidence="2 7" id="KW-0677">Repeat</keyword>
<keyword evidence="5 7" id="KW-0143">Chaperone</keyword>
<dbReference type="PROSITE" id="PS01096">
    <property type="entry name" value="PPIC_PPIASE_1"/>
    <property type="match status" value="1"/>
</dbReference>
<dbReference type="Pfam" id="PF09312">
    <property type="entry name" value="SurA_N"/>
    <property type="match status" value="1"/>
</dbReference>
<dbReference type="GO" id="GO:0050821">
    <property type="term" value="P:protein stabilization"/>
    <property type="evidence" value="ECO:0007669"/>
    <property type="project" value="InterPro"/>
</dbReference>
<gene>
    <name evidence="7" type="primary">surA</name>
    <name evidence="10" type="ORF">JJB74_03725</name>
</gene>
<feature type="region of interest" description="Disordered" evidence="8">
    <location>
        <begin position="29"/>
        <end position="65"/>
    </location>
</feature>
<dbReference type="GO" id="GO:0003755">
    <property type="term" value="F:peptidyl-prolyl cis-trans isomerase activity"/>
    <property type="evidence" value="ECO:0007669"/>
    <property type="project" value="UniProtKB-UniRule"/>
</dbReference>
<evidence type="ECO:0000256" key="4">
    <source>
        <dbReference type="ARBA" id="ARBA00023110"/>
    </source>
</evidence>
<evidence type="ECO:0000256" key="8">
    <source>
        <dbReference type="SAM" id="MobiDB-lite"/>
    </source>
</evidence>
<evidence type="ECO:0000313" key="10">
    <source>
        <dbReference type="EMBL" id="MBK4733715.1"/>
    </source>
</evidence>
<sequence length="493" mass="53964">MPALIAALVAAPQAWPQSFKLPGAGSPTLPAATAPATASPTSPALPASTTSATTSAQSRPSAAPAQAGRVVPVDAIVAVVNNEVITAQELESRMQLVEARLKSQGVSLPPRAEFQKQLLERMIVDRAQMQEAKEQGIRVDDNLLDNAIARIAQQNSMSLQEFRNKVERDGTPYNRFREDIRGEIMMQRLREREVVNKVQITESEVDNFLAANGGAMSAQPELDIAQILVRIPENATPEQIAQRRARADEALQQLRGGADFARVAATYSDASDALNGGDMGWRSPDRLPQLFVDAVAQRQDGEISVVKSANGFHILKLVGRRSAAAGNGKNGAALPAVTETHVRHILIKVNQVVPANEARRKLVELKERLDHKAATFEELARLYSNDGSASKGGDLGWIYPGDTVPEFEKAMNALQPGQISDPVESPFGFHLIQVLERKTDDMSRERQRTLAKQALRERKVDEATEDWLRQLRDRTYVEYRNDELAGLAGAARQ</sequence>
<accession>A0A934SQN1</accession>
<dbReference type="PROSITE" id="PS50198">
    <property type="entry name" value="PPIC_PPIASE_2"/>
    <property type="match status" value="2"/>
</dbReference>
<comment type="function">
    <text evidence="7">Chaperone involved in the correct folding and assembly of outer membrane proteins. Recognizes specific patterns of aromatic residues and the orientation of their side chains, which are found more frequently in integral outer membrane proteins. May act in both early periplasmic and late outer membrane-associated steps of protein maturation.</text>
</comment>
<evidence type="ECO:0000256" key="2">
    <source>
        <dbReference type="ARBA" id="ARBA00022737"/>
    </source>
</evidence>
<evidence type="ECO:0000256" key="6">
    <source>
        <dbReference type="ARBA" id="ARBA00023235"/>
    </source>
</evidence>
<dbReference type="HAMAP" id="MF_01183">
    <property type="entry name" value="Chaperone_SurA"/>
    <property type="match status" value="1"/>
</dbReference>
<evidence type="ECO:0000256" key="3">
    <source>
        <dbReference type="ARBA" id="ARBA00022764"/>
    </source>
</evidence>
<feature type="domain" description="PpiC" evidence="9">
    <location>
        <begin position="219"/>
        <end position="319"/>
    </location>
</feature>
<dbReference type="GO" id="GO:0006457">
    <property type="term" value="P:protein folding"/>
    <property type="evidence" value="ECO:0007669"/>
    <property type="project" value="UniProtKB-UniRule"/>
</dbReference>
<evidence type="ECO:0000313" key="11">
    <source>
        <dbReference type="Proteomes" id="UP000622890"/>
    </source>
</evidence>
<dbReference type="PANTHER" id="PTHR47637:SF1">
    <property type="entry name" value="CHAPERONE SURA"/>
    <property type="match status" value="1"/>
</dbReference>
<dbReference type="SUPFAM" id="SSF109998">
    <property type="entry name" value="Triger factor/SurA peptide-binding domain-like"/>
    <property type="match status" value="1"/>
</dbReference>
<dbReference type="InterPro" id="IPR023034">
    <property type="entry name" value="PPIase_SurA"/>
</dbReference>